<sequence>MSSPLDRRPGNPNQPISFKTDVNRKKTQKWMNAKQYSYDGGDWDEFDEGDEYGVEAPPPRPTGLRQPGQGVGSSVEGQRNLTGPTSQSGGGLDRVNSFDAGDERRAFSGTYQPHIASQMQQPVWPPSAQHPQSVSGAPTGMRRPSNPPQPDSTYQQSPSAGSAQVQTNMAPQQQHTNMSPIQSPDYRDSPGRNRHASDASFAASDVSSPGELYQRRDFSPSAMPQPLHSRNQGGASDQTAPIAGARFPPRKSSLSHDQSPYGQRAMSPSSDQDTTPTQQRVAAPVTSGRPLPFIRPADIYKRMEEERARERQSMDSERPSIDSLAAPEFESKERSNSDTSSRRSNLEPVQESHENVEPQALGTHVDQDRAADSSLNVSSGSATAQRLGAFSLPSVAPVSMFGDDFWATSKSEEPTNHAEQEPAPIRQEPSSLDVTPQQPSTTSDLSHTPSLGFRSVVHQAFDRPEADKSVPPTPVSKPDSLRTETDSAVSRSDTNSTGGISPIMSRIPGADYDAETPTGPSTHPPIAEEPIELNVPDSRPDSTATLQGVQQIPTRPSPSHSRNVSGDSRQGRPPSFSPGYRRDLNTPSPNNSPARSPAVEPSQYIPEPEIGEIASDEGVTSPNTVPAARAMDLSSREADVADAVNRSPTDEVHGAREAEQEARRTFLNHRSTPESSPVRSAVSPARASPKITREESPSKGRVRGLANRFDAESKRNSQASASPTKSNRSSWWDSSENLALPELAGGARATESPTRQDIPIVSKPLPQQRPQVEREGTFRPQLPGGWQSYATTAASYEQSSDAVAESNRPSFDDSRERMDLPSQRTPTRQEHAAEEDIDFTPTTKKRTLASKD</sequence>
<feature type="non-terminal residue" evidence="1">
    <location>
        <position position="852"/>
    </location>
</feature>
<comment type="caution">
    <text evidence="1">The sequence shown here is derived from an EMBL/GenBank/DDBJ whole genome shotgun (WGS) entry which is preliminary data.</text>
</comment>
<evidence type="ECO:0000313" key="1">
    <source>
        <dbReference type="EMBL" id="KAK3079754.1"/>
    </source>
</evidence>
<reference evidence="1" key="1">
    <citation type="submission" date="2024-09" db="EMBL/GenBank/DDBJ databases">
        <title>Black Yeasts Isolated from many extreme environments.</title>
        <authorList>
            <person name="Coleine C."/>
            <person name="Stajich J.E."/>
            <person name="Selbmann L."/>
        </authorList>
    </citation>
    <scope>NUCLEOTIDE SEQUENCE</scope>
    <source>
        <strain evidence="1">CCFEE 5737</strain>
    </source>
</reference>
<protein>
    <submittedName>
        <fullName evidence="1">Uncharacterized protein</fullName>
    </submittedName>
</protein>
<name>A0ACC3DSR7_9PEZI</name>
<organism evidence="1 2">
    <name type="scientific">Coniosporium uncinatum</name>
    <dbReference type="NCBI Taxonomy" id="93489"/>
    <lineage>
        <taxon>Eukaryota</taxon>
        <taxon>Fungi</taxon>
        <taxon>Dikarya</taxon>
        <taxon>Ascomycota</taxon>
        <taxon>Pezizomycotina</taxon>
        <taxon>Dothideomycetes</taxon>
        <taxon>Dothideomycetes incertae sedis</taxon>
        <taxon>Coniosporium</taxon>
    </lineage>
</organism>
<dbReference type="Proteomes" id="UP001186974">
    <property type="component" value="Unassembled WGS sequence"/>
</dbReference>
<keyword evidence="2" id="KW-1185">Reference proteome</keyword>
<proteinExistence type="predicted"/>
<gene>
    <name evidence="1" type="ORF">LTS18_003989</name>
</gene>
<dbReference type="EMBL" id="JAWDJW010000943">
    <property type="protein sequence ID" value="KAK3079754.1"/>
    <property type="molecule type" value="Genomic_DNA"/>
</dbReference>
<accession>A0ACC3DSR7</accession>
<evidence type="ECO:0000313" key="2">
    <source>
        <dbReference type="Proteomes" id="UP001186974"/>
    </source>
</evidence>